<evidence type="ECO:0000313" key="2">
    <source>
        <dbReference type="EMBL" id="SBT45314.1"/>
    </source>
</evidence>
<evidence type="ECO:0000313" key="4">
    <source>
        <dbReference type="Proteomes" id="UP000078550"/>
    </source>
</evidence>
<protein>
    <submittedName>
        <fullName evidence="2">Uncharacterized protein</fullName>
    </submittedName>
</protein>
<evidence type="ECO:0000313" key="5">
    <source>
        <dbReference type="Proteomes" id="UP000078555"/>
    </source>
</evidence>
<name>A0A1A8ZN46_PLAOA</name>
<sequence length="89" mass="10609">MREAKCERRNTRGEIREAKYERRNTRGEIREAKCERRKRKDERKNRLYRREREDVNEKGGNTKRADCPSAGPTGRGKNKANVWRDTLCG</sequence>
<dbReference type="Proteomes" id="UP000078550">
    <property type="component" value="Unassembled WGS sequence"/>
</dbReference>
<dbReference type="EMBL" id="FLRD01000136">
    <property type="protein sequence ID" value="SBT45314.1"/>
    <property type="molecule type" value="Genomic_DNA"/>
</dbReference>
<reference evidence="4 5" key="1">
    <citation type="submission" date="2016-05" db="EMBL/GenBank/DDBJ databases">
        <authorList>
            <person name="Naeem Raeece"/>
        </authorList>
    </citation>
    <scope>NUCLEOTIDE SEQUENCE [LARGE SCALE GENOMIC DNA]</scope>
</reference>
<accession>A0A1A8ZN46</accession>
<evidence type="ECO:0000256" key="1">
    <source>
        <dbReference type="SAM" id="MobiDB-lite"/>
    </source>
</evidence>
<dbReference type="Proteomes" id="UP000078555">
    <property type="component" value="Unassembled WGS sequence"/>
</dbReference>
<reference evidence="2" key="2">
    <citation type="submission" date="2016-05" db="EMBL/GenBank/DDBJ databases">
        <authorList>
            <person name="Lavstsen T."/>
            <person name="Jespersen J.S."/>
        </authorList>
    </citation>
    <scope>NUCLEOTIDE SEQUENCE [LARGE SCALE GENOMIC DNA]</scope>
</reference>
<dbReference type="EMBL" id="FLRE01000181">
    <property type="protein sequence ID" value="SBT45923.1"/>
    <property type="molecule type" value="Genomic_DNA"/>
</dbReference>
<keyword evidence="5" id="KW-1185">Reference proteome</keyword>
<dbReference type="AlphaFoldDB" id="A0A1A8ZN46"/>
<feature type="compositionally biased region" description="Basic and acidic residues" evidence="1">
    <location>
        <begin position="1"/>
        <end position="34"/>
    </location>
</feature>
<feature type="region of interest" description="Disordered" evidence="1">
    <location>
        <begin position="1"/>
        <end position="89"/>
    </location>
</feature>
<gene>
    <name evidence="2" type="ORF">POVWA1_051650</name>
    <name evidence="3" type="ORF">POVWA2_050910</name>
</gene>
<evidence type="ECO:0000313" key="3">
    <source>
        <dbReference type="EMBL" id="SBT45923.1"/>
    </source>
</evidence>
<organism evidence="2 5">
    <name type="scientific">Plasmodium ovale wallikeri</name>
    <dbReference type="NCBI Taxonomy" id="864142"/>
    <lineage>
        <taxon>Eukaryota</taxon>
        <taxon>Sar</taxon>
        <taxon>Alveolata</taxon>
        <taxon>Apicomplexa</taxon>
        <taxon>Aconoidasida</taxon>
        <taxon>Haemosporida</taxon>
        <taxon>Plasmodiidae</taxon>
        <taxon>Plasmodium</taxon>
        <taxon>Plasmodium (Plasmodium)</taxon>
    </lineage>
</organism>
<proteinExistence type="predicted"/>
<feature type="compositionally biased region" description="Basic and acidic residues" evidence="1">
    <location>
        <begin position="42"/>
        <end position="57"/>
    </location>
</feature>